<keyword evidence="2" id="KW-0732">Signal</keyword>
<reference evidence="4" key="1">
    <citation type="journal article" date="2020" name="Stud. Mycol.">
        <title>101 Dothideomycetes genomes: A test case for predicting lifestyles and emergence of pathogens.</title>
        <authorList>
            <person name="Haridas S."/>
            <person name="Albert R."/>
            <person name="Binder M."/>
            <person name="Bloem J."/>
            <person name="LaButti K."/>
            <person name="Salamov A."/>
            <person name="Andreopoulos B."/>
            <person name="Baker S."/>
            <person name="Barry K."/>
            <person name="Bills G."/>
            <person name="Bluhm B."/>
            <person name="Cannon C."/>
            <person name="Castanera R."/>
            <person name="Culley D."/>
            <person name="Daum C."/>
            <person name="Ezra D."/>
            <person name="Gonzalez J."/>
            <person name="Henrissat B."/>
            <person name="Kuo A."/>
            <person name="Liang C."/>
            <person name="Lipzen A."/>
            <person name="Lutzoni F."/>
            <person name="Magnuson J."/>
            <person name="Mondo S."/>
            <person name="Nolan M."/>
            <person name="Ohm R."/>
            <person name="Pangilinan J."/>
            <person name="Park H.-J."/>
            <person name="Ramirez L."/>
            <person name="Alfaro M."/>
            <person name="Sun H."/>
            <person name="Tritt A."/>
            <person name="Yoshinaga Y."/>
            <person name="Zwiers L.-H."/>
            <person name="Turgeon B."/>
            <person name="Goodwin S."/>
            <person name="Spatafora J."/>
            <person name="Crous P."/>
            <person name="Grigoriev I."/>
        </authorList>
    </citation>
    <scope>NUCLEOTIDE SEQUENCE [LARGE SCALE GENOMIC DNA]</scope>
    <source>
        <strain evidence="4">CECT 20119</strain>
    </source>
</reference>
<accession>A0A6A6GEF7</accession>
<feature type="compositionally biased region" description="Polar residues" evidence="1">
    <location>
        <begin position="60"/>
        <end position="72"/>
    </location>
</feature>
<dbReference type="Proteomes" id="UP000799538">
    <property type="component" value="Unassembled WGS sequence"/>
</dbReference>
<evidence type="ECO:0000256" key="2">
    <source>
        <dbReference type="SAM" id="SignalP"/>
    </source>
</evidence>
<gene>
    <name evidence="3" type="ORF">BDZ85DRAFT_260359</name>
</gene>
<evidence type="ECO:0000256" key="1">
    <source>
        <dbReference type="SAM" id="MobiDB-lite"/>
    </source>
</evidence>
<dbReference type="AlphaFoldDB" id="A0A6A6GEF7"/>
<feature type="compositionally biased region" description="Basic and acidic residues" evidence="1">
    <location>
        <begin position="47"/>
        <end position="59"/>
    </location>
</feature>
<evidence type="ECO:0000313" key="3">
    <source>
        <dbReference type="EMBL" id="KAF2224081.1"/>
    </source>
</evidence>
<name>A0A6A6GEF7_9PEZI</name>
<evidence type="ECO:0000313" key="4">
    <source>
        <dbReference type="Proteomes" id="UP000799538"/>
    </source>
</evidence>
<evidence type="ECO:0008006" key="5">
    <source>
        <dbReference type="Google" id="ProtNLM"/>
    </source>
</evidence>
<dbReference type="EMBL" id="ML992505">
    <property type="protein sequence ID" value="KAF2224081.1"/>
    <property type="molecule type" value="Genomic_DNA"/>
</dbReference>
<organism evidence="3 4">
    <name type="scientific">Elsinoe ampelina</name>
    <dbReference type="NCBI Taxonomy" id="302913"/>
    <lineage>
        <taxon>Eukaryota</taxon>
        <taxon>Fungi</taxon>
        <taxon>Dikarya</taxon>
        <taxon>Ascomycota</taxon>
        <taxon>Pezizomycotina</taxon>
        <taxon>Dothideomycetes</taxon>
        <taxon>Dothideomycetidae</taxon>
        <taxon>Myriangiales</taxon>
        <taxon>Elsinoaceae</taxon>
        <taxon>Elsinoe</taxon>
    </lineage>
</organism>
<feature type="signal peptide" evidence="2">
    <location>
        <begin position="1"/>
        <end position="29"/>
    </location>
</feature>
<feature type="chain" id="PRO_5025548159" description="Secreted protein" evidence="2">
    <location>
        <begin position="30"/>
        <end position="72"/>
    </location>
</feature>
<sequence>MVYILMVHGMDLVSFLLTALPIRCFLVLCEQCPALNTLNQTMIRPDQTTKHGNQRESREPPTSGSSNVVAVP</sequence>
<keyword evidence="4" id="KW-1185">Reference proteome</keyword>
<proteinExistence type="predicted"/>
<feature type="region of interest" description="Disordered" evidence="1">
    <location>
        <begin position="43"/>
        <end position="72"/>
    </location>
</feature>
<protein>
    <recommendedName>
        <fullName evidence="5">Secreted protein</fullName>
    </recommendedName>
</protein>